<name>A0A3G6J3V8_9CORY</name>
<gene>
    <name evidence="1" type="ORF">CCHOA_00915</name>
</gene>
<sequence>MIISFALLLWPHPLGVSEPMVTRNDSRAARWNGHSLLKGMMFCDGLADHCVNTVLVKPRFYCFGRVFTRYIRSTFPWGLV</sequence>
<protein>
    <submittedName>
        <fullName evidence="1">Uncharacterized protein</fullName>
    </submittedName>
</protein>
<dbReference type="Proteomes" id="UP000269019">
    <property type="component" value="Chromosome"/>
</dbReference>
<organism evidence="1 2">
    <name type="scientific">Corynebacterium choanae</name>
    <dbReference type="NCBI Taxonomy" id="1862358"/>
    <lineage>
        <taxon>Bacteria</taxon>
        <taxon>Bacillati</taxon>
        <taxon>Actinomycetota</taxon>
        <taxon>Actinomycetes</taxon>
        <taxon>Mycobacteriales</taxon>
        <taxon>Corynebacteriaceae</taxon>
        <taxon>Corynebacterium</taxon>
    </lineage>
</organism>
<reference evidence="1 2" key="1">
    <citation type="submission" date="2018-11" db="EMBL/GenBank/DDBJ databases">
        <authorList>
            <person name="Kleinhagauer T."/>
            <person name="Glaeser S.P."/>
            <person name="Spergser J."/>
            <person name="Ruckert C."/>
            <person name="Kaempfer P."/>
            <person name="Busse H.-J."/>
        </authorList>
    </citation>
    <scope>NUCLEOTIDE SEQUENCE [LARGE SCALE GENOMIC DNA]</scope>
    <source>
        <strain evidence="1 2">200CH</strain>
    </source>
</reference>
<dbReference type="EMBL" id="CP033896">
    <property type="protein sequence ID" value="AZA12612.1"/>
    <property type="molecule type" value="Genomic_DNA"/>
</dbReference>
<accession>A0A3G6J3V8</accession>
<evidence type="ECO:0000313" key="1">
    <source>
        <dbReference type="EMBL" id="AZA12612.1"/>
    </source>
</evidence>
<proteinExistence type="predicted"/>
<evidence type="ECO:0000313" key="2">
    <source>
        <dbReference type="Proteomes" id="UP000269019"/>
    </source>
</evidence>
<dbReference type="AlphaFoldDB" id="A0A3G6J3V8"/>
<dbReference type="KEGG" id="ccho:CCHOA_00915"/>
<keyword evidence="2" id="KW-1185">Reference proteome</keyword>